<dbReference type="RefSeq" id="WP_153496349.1">
    <property type="nucleotide sequence ID" value="NZ_CAXYUY010000010.1"/>
</dbReference>
<dbReference type="PANTHER" id="PTHR37816">
    <property type="entry name" value="YALI0E33011P"/>
    <property type="match status" value="1"/>
</dbReference>
<dbReference type="EMBL" id="WITJ01000008">
    <property type="protein sequence ID" value="MQW39686.1"/>
    <property type="molecule type" value="Genomic_DNA"/>
</dbReference>
<dbReference type="AlphaFoldDB" id="A0A7X1Z8B0"/>
<evidence type="ECO:0000313" key="1">
    <source>
        <dbReference type="EMBL" id="MQW39686.1"/>
    </source>
</evidence>
<comment type="caution">
    <text evidence="1">The sequence shown here is derived from an EMBL/GenBank/DDBJ whole genome shotgun (WGS) entry which is preliminary data.</text>
</comment>
<gene>
    <name evidence="1" type="ORF">GHI93_07075</name>
</gene>
<keyword evidence="2" id="KW-1185">Reference proteome</keyword>
<evidence type="ECO:0008006" key="3">
    <source>
        <dbReference type="Google" id="ProtNLM"/>
    </source>
</evidence>
<dbReference type="Gene3D" id="3.40.50.300">
    <property type="entry name" value="P-loop containing nucleotide triphosphate hydrolases"/>
    <property type="match status" value="1"/>
</dbReference>
<dbReference type="InterPro" id="IPR052922">
    <property type="entry name" value="Cytidylate_Kinase-2"/>
</dbReference>
<organism evidence="1 2">
    <name type="scientific">Lactococcus hircilactis</name>
    <dbReference type="NCBI Taxonomy" id="1494462"/>
    <lineage>
        <taxon>Bacteria</taxon>
        <taxon>Bacillati</taxon>
        <taxon>Bacillota</taxon>
        <taxon>Bacilli</taxon>
        <taxon>Lactobacillales</taxon>
        <taxon>Streptococcaceae</taxon>
        <taxon>Lactococcus</taxon>
    </lineage>
</organism>
<evidence type="ECO:0000313" key="2">
    <source>
        <dbReference type="Proteomes" id="UP000439550"/>
    </source>
</evidence>
<protein>
    <recommendedName>
        <fullName evidence="3">DNA topology modulation protein FlaR</fullName>
    </recommendedName>
</protein>
<sequence length="166" mass="19340">MKIYIIGSVASGKSTLAKKISDLLNIDAFALDDVVHAPVPLGYGNTKRKESERDAIFQSILSQECYIIEDIGRPCFSCAYSQVDQIIWLDLPKWKLKLRIILRFLKQKLGLEYSSYHPDFKMLKMMFIWVKDSPKAQLDRLNHVIILRNKKEIQNYLSEIKNNKIY</sequence>
<proteinExistence type="predicted"/>
<dbReference type="InterPro" id="IPR027417">
    <property type="entry name" value="P-loop_NTPase"/>
</dbReference>
<dbReference type="SUPFAM" id="SSF52540">
    <property type="entry name" value="P-loop containing nucleoside triphosphate hydrolases"/>
    <property type="match status" value="1"/>
</dbReference>
<accession>A0A7X1Z8B0</accession>
<dbReference type="Proteomes" id="UP000439550">
    <property type="component" value="Unassembled WGS sequence"/>
</dbReference>
<reference evidence="1 2" key="1">
    <citation type="submission" date="2019-10" db="EMBL/GenBank/DDBJ databases">
        <authorList>
            <person name="Dong K."/>
        </authorList>
    </citation>
    <scope>NUCLEOTIDE SEQUENCE [LARGE SCALE GENOMIC DNA]</scope>
    <source>
        <strain evidence="1 2">DSM 28960</strain>
    </source>
</reference>
<dbReference type="OrthoDB" id="1201990at2"/>
<name>A0A7X1Z8B0_9LACT</name>
<dbReference type="CDD" id="cd02019">
    <property type="entry name" value="NK"/>
    <property type="match status" value="1"/>
</dbReference>
<dbReference type="PANTHER" id="PTHR37816:SF2">
    <property type="entry name" value="DNA TOPOLOGY MODULATION PROTEIN FLAR-RELATED PROTEIN"/>
    <property type="match status" value="1"/>
</dbReference>